<reference evidence="1 2" key="1">
    <citation type="journal article" date="2016" name="Nat. Commun.">
        <title>Thousands of microbial genomes shed light on interconnected biogeochemical processes in an aquifer system.</title>
        <authorList>
            <person name="Anantharaman K."/>
            <person name="Brown C.T."/>
            <person name="Hug L.A."/>
            <person name="Sharon I."/>
            <person name="Castelle C.J."/>
            <person name="Probst A.J."/>
            <person name="Thomas B.C."/>
            <person name="Singh A."/>
            <person name="Wilkins M.J."/>
            <person name="Karaoz U."/>
            <person name="Brodie E.L."/>
            <person name="Williams K.H."/>
            <person name="Hubbard S.S."/>
            <person name="Banfield J.F."/>
        </authorList>
    </citation>
    <scope>NUCLEOTIDE SEQUENCE [LARGE SCALE GENOMIC DNA]</scope>
</reference>
<evidence type="ECO:0000313" key="2">
    <source>
        <dbReference type="Proteomes" id="UP000177382"/>
    </source>
</evidence>
<dbReference type="InterPro" id="IPR036583">
    <property type="entry name" value="23S_rRNA_IVS_sf"/>
</dbReference>
<protein>
    <recommendedName>
        <fullName evidence="3">Four helix bundle protein</fullName>
    </recommendedName>
</protein>
<dbReference type="AlphaFoldDB" id="A0A1F7XLJ9"/>
<dbReference type="InterPro" id="IPR012657">
    <property type="entry name" value="23S_rRNA-intervening_sequence"/>
</dbReference>
<comment type="caution">
    <text evidence="1">The sequence shown here is derived from an EMBL/GenBank/DDBJ whole genome shotgun (WGS) entry which is preliminary data.</text>
</comment>
<dbReference type="PANTHER" id="PTHR38471:SF2">
    <property type="entry name" value="FOUR HELIX BUNDLE PROTEIN"/>
    <property type="match status" value="1"/>
</dbReference>
<gene>
    <name evidence="1" type="ORF">A2V97_02615</name>
</gene>
<dbReference type="PIRSF" id="PIRSF035652">
    <property type="entry name" value="CHP02436"/>
    <property type="match status" value="1"/>
</dbReference>
<evidence type="ECO:0000313" key="1">
    <source>
        <dbReference type="EMBL" id="OGM15659.1"/>
    </source>
</evidence>
<evidence type="ECO:0008006" key="3">
    <source>
        <dbReference type="Google" id="ProtNLM"/>
    </source>
</evidence>
<name>A0A1F7XLJ9_9BACT</name>
<dbReference type="STRING" id="1802485.A2V97_02615"/>
<sequence>MESQNSKLKVQNLNSNLKTDLRHRSYQFSINIITFIDSLPTKRSNRIISDQLLRCATSIGANVIEAKASSSRKDFIKFYEIALKSANETNYWLNLLRDTTSLDKVKVDSLLREVDEISKMLGSSIITLKNRRF</sequence>
<dbReference type="NCBIfam" id="TIGR02436">
    <property type="entry name" value="four helix bundle protein"/>
    <property type="match status" value="1"/>
</dbReference>
<dbReference type="EMBL" id="MGFX01000001">
    <property type="protein sequence ID" value="OGM15659.1"/>
    <property type="molecule type" value="Genomic_DNA"/>
</dbReference>
<accession>A0A1F7XLJ9</accession>
<proteinExistence type="predicted"/>
<dbReference type="Proteomes" id="UP000177382">
    <property type="component" value="Unassembled WGS sequence"/>
</dbReference>
<dbReference type="Gene3D" id="1.20.1440.60">
    <property type="entry name" value="23S rRNA-intervening sequence"/>
    <property type="match status" value="1"/>
</dbReference>
<dbReference type="PANTHER" id="PTHR38471">
    <property type="entry name" value="FOUR HELIX BUNDLE PROTEIN"/>
    <property type="match status" value="1"/>
</dbReference>
<dbReference type="Pfam" id="PF05635">
    <property type="entry name" value="23S_rRNA_IVP"/>
    <property type="match status" value="1"/>
</dbReference>
<dbReference type="SUPFAM" id="SSF158446">
    <property type="entry name" value="IVS-encoded protein-like"/>
    <property type="match status" value="1"/>
</dbReference>
<organism evidence="1 2">
    <name type="scientific">Candidatus Woesebacteria bacterium RBG_16_42_24</name>
    <dbReference type="NCBI Taxonomy" id="1802485"/>
    <lineage>
        <taxon>Bacteria</taxon>
        <taxon>Candidatus Woeseibacteriota</taxon>
    </lineage>
</organism>